<organism evidence="6 7">
    <name type="scientific">Vibrio parahaemolyticus</name>
    <dbReference type="NCBI Taxonomy" id="670"/>
    <lineage>
        <taxon>Bacteria</taxon>
        <taxon>Pseudomonadati</taxon>
        <taxon>Pseudomonadota</taxon>
        <taxon>Gammaproteobacteria</taxon>
        <taxon>Vibrionales</taxon>
        <taxon>Vibrionaceae</taxon>
        <taxon>Vibrio</taxon>
    </lineage>
</organism>
<feature type="coiled-coil region" evidence="4">
    <location>
        <begin position="419"/>
        <end position="448"/>
    </location>
</feature>
<reference evidence="6" key="1">
    <citation type="submission" date="2020-09" db="EMBL/GenBank/DDBJ databases">
        <title>Genome sequence of Vibrio parahaemolyticus isolates.</title>
        <authorList>
            <person name="Hammerl J.A."/>
            <person name="Strauch E."/>
        </authorList>
    </citation>
    <scope>NUCLEOTIDE SEQUENCE</scope>
    <source>
        <strain evidence="6">17-VB00146</strain>
    </source>
</reference>
<dbReference type="GO" id="GO:0006310">
    <property type="term" value="P:DNA recombination"/>
    <property type="evidence" value="ECO:0007669"/>
    <property type="project" value="UniProtKB-KW"/>
</dbReference>
<dbReference type="AlphaFoldDB" id="A0A9Q3U9Y8"/>
<protein>
    <submittedName>
        <fullName evidence="6">Site-specific integrase</fullName>
    </submittedName>
</protein>
<evidence type="ECO:0000256" key="2">
    <source>
        <dbReference type="ARBA" id="ARBA00023125"/>
    </source>
</evidence>
<dbReference type="PROSITE" id="PS51898">
    <property type="entry name" value="TYR_RECOMBINASE"/>
    <property type="match status" value="1"/>
</dbReference>
<comment type="caution">
    <text evidence="6">The sequence shown here is derived from an EMBL/GenBank/DDBJ whole genome shotgun (WGS) entry which is preliminary data.</text>
</comment>
<dbReference type="CDD" id="cd00397">
    <property type="entry name" value="DNA_BRE_C"/>
    <property type="match status" value="1"/>
</dbReference>
<evidence type="ECO:0000259" key="5">
    <source>
        <dbReference type="PROSITE" id="PS51898"/>
    </source>
</evidence>
<evidence type="ECO:0000256" key="4">
    <source>
        <dbReference type="SAM" id="Coils"/>
    </source>
</evidence>
<dbReference type="InterPro" id="IPR002104">
    <property type="entry name" value="Integrase_catalytic"/>
</dbReference>
<dbReference type="SUPFAM" id="SSF56349">
    <property type="entry name" value="DNA breaking-rejoining enzymes"/>
    <property type="match status" value="1"/>
</dbReference>
<name>A0A9Q3U9Y8_VIBPH</name>
<dbReference type="Gene3D" id="1.10.150.130">
    <property type="match status" value="1"/>
</dbReference>
<dbReference type="EMBL" id="JACVHL010000006">
    <property type="protein sequence ID" value="MCC3804969.1"/>
    <property type="molecule type" value="Genomic_DNA"/>
</dbReference>
<evidence type="ECO:0000256" key="1">
    <source>
        <dbReference type="ARBA" id="ARBA00022908"/>
    </source>
</evidence>
<dbReference type="RefSeq" id="WP_182020516.1">
    <property type="nucleotide sequence ID" value="NZ_CAJDZF010000002.1"/>
</dbReference>
<dbReference type="Pfam" id="PF00589">
    <property type="entry name" value="Phage_integrase"/>
    <property type="match status" value="1"/>
</dbReference>
<dbReference type="Pfam" id="PF14659">
    <property type="entry name" value="Phage_int_SAM_3"/>
    <property type="match status" value="1"/>
</dbReference>
<dbReference type="Gene3D" id="1.10.443.10">
    <property type="entry name" value="Intergrase catalytic core"/>
    <property type="match status" value="1"/>
</dbReference>
<sequence length="457" mass="53811">MIEKPDYSMYFKIGKGLAIYRQKHSQSYYVRLRIDKKNVQRSLKTTNRDEALRKAIRFEDEMKKRQFAGLPIIETKSMTIKKAFEGAIALLDAKDVQKTIYTSYKTLINKHIIPYFKCKSIEELTAKNIRLYYESRELSLTRKRMTNTCFMLMFQYLEEEDYIKKSEIPSLPKSESKKVENRVAFTNLDLAVIQESFDEFALNGRTDKTKEYRKTLKHYFNLLVETGIRAGEEAGFMFSNVIKDEIDGEIHHFITIEKGKTKGYSRSRKIPLSKSAVNSLVEMAKIQNPSENITEKNFVFVRKPILESSYGTKGDFVKMFKTLIDSLIADKKVSQPYTLYSCRHYFITKRLSQDVDIYLLSKFVGNSPEMIRLHYDHAAQLMKVDNIDTMTFRDRENEEFLAQMEQREQELDMINPNRHKELSEALQKEQEEKEMKELLDSFDLSDDEYFVPMTFDD</sequence>
<evidence type="ECO:0000256" key="3">
    <source>
        <dbReference type="ARBA" id="ARBA00023172"/>
    </source>
</evidence>
<keyword evidence="1" id="KW-0229">DNA integration</keyword>
<keyword evidence="2" id="KW-0238">DNA-binding</keyword>
<gene>
    <name evidence="6" type="ORF">IB292_07935</name>
</gene>
<keyword evidence="3" id="KW-0233">DNA recombination</keyword>
<proteinExistence type="predicted"/>
<dbReference type="GO" id="GO:0015074">
    <property type="term" value="P:DNA integration"/>
    <property type="evidence" value="ECO:0007669"/>
    <property type="project" value="UniProtKB-KW"/>
</dbReference>
<evidence type="ECO:0000313" key="7">
    <source>
        <dbReference type="Proteomes" id="UP000726777"/>
    </source>
</evidence>
<dbReference type="InterPro" id="IPR010998">
    <property type="entry name" value="Integrase_recombinase_N"/>
</dbReference>
<feature type="domain" description="Tyr recombinase" evidence="5">
    <location>
        <begin position="189"/>
        <end position="388"/>
    </location>
</feature>
<dbReference type="InterPro" id="IPR011010">
    <property type="entry name" value="DNA_brk_join_enz"/>
</dbReference>
<dbReference type="GO" id="GO:0003677">
    <property type="term" value="F:DNA binding"/>
    <property type="evidence" value="ECO:0007669"/>
    <property type="project" value="UniProtKB-KW"/>
</dbReference>
<dbReference type="InterPro" id="IPR013762">
    <property type="entry name" value="Integrase-like_cat_sf"/>
</dbReference>
<dbReference type="InterPro" id="IPR004107">
    <property type="entry name" value="Integrase_SAM-like_N"/>
</dbReference>
<evidence type="ECO:0000313" key="6">
    <source>
        <dbReference type="EMBL" id="MCC3804969.1"/>
    </source>
</evidence>
<dbReference type="Proteomes" id="UP000726777">
    <property type="component" value="Unassembled WGS sequence"/>
</dbReference>
<keyword evidence="4" id="KW-0175">Coiled coil</keyword>
<accession>A0A9Q3U9Y8</accession>